<gene>
    <name evidence="1" type="ORF">S03H2_38548</name>
</gene>
<name>X1GGN6_9ZZZZ</name>
<accession>X1GGN6</accession>
<evidence type="ECO:0000313" key="1">
    <source>
        <dbReference type="EMBL" id="GAH57061.1"/>
    </source>
</evidence>
<reference evidence="1" key="1">
    <citation type="journal article" date="2014" name="Front. Microbiol.">
        <title>High frequency of phylogenetically diverse reductive dehalogenase-homologous genes in deep subseafloor sedimentary metagenomes.</title>
        <authorList>
            <person name="Kawai M."/>
            <person name="Futagami T."/>
            <person name="Toyoda A."/>
            <person name="Takaki Y."/>
            <person name="Nishi S."/>
            <person name="Hori S."/>
            <person name="Arai W."/>
            <person name="Tsubouchi T."/>
            <person name="Morono Y."/>
            <person name="Uchiyama I."/>
            <person name="Ito T."/>
            <person name="Fujiyama A."/>
            <person name="Inagaki F."/>
            <person name="Takami H."/>
        </authorList>
    </citation>
    <scope>NUCLEOTIDE SEQUENCE</scope>
    <source>
        <strain evidence="1">Expedition CK06-06</strain>
    </source>
</reference>
<sequence>REMVELAKNQLDFNIAARLLNQKFTQFRTAIRGRR</sequence>
<organism evidence="1">
    <name type="scientific">marine sediment metagenome</name>
    <dbReference type="NCBI Taxonomy" id="412755"/>
    <lineage>
        <taxon>unclassified sequences</taxon>
        <taxon>metagenomes</taxon>
        <taxon>ecological metagenomes</taxon>
    </lineage>
</organism>
<proteinExistence type="predicted"/>
<dbReference type="EMBL" id="BARU01023775">
    <property type="protein sequence ID" value="GAH57061.1"/>
    <property type="molecule type" value="Genomic_DNA"/>
</dbReference>
<protein>
    <recommendedName>
        <fullName evidence="2">Flagellar basal body rod protein FlgB</fullName>
    </recommendedName>
</protein>
<comment type="caution">
    <text evidence="1">The sequence shown here is derived from an EMBL/GenBank/DDBJ whole genome shotgun (WGS) entry which is preliminary data.</text>
</comment>
<evidence type="ECO:0008006" key="2">
    <source>
        <dbReference type="Google" id="ProtNLM"/>
    </source>
</evidence>
<dbReference type="AlphaFoldDB" id="X1GGN6"/>
<feature type="non-terminal residue" evidence="1">
    <location>
        <position position="1"/>
    </location>
</feature>